<evidence type="ECO:0000256" key="1">
    <source>
        <dbReference type="SAM" id="SignalP"/>
    </source>
</evidence>
<name>A0A069P3N3_9BURK</name>
<evidence type="ECO:0000313" key="3">
    <source>
        <dbReference type="Proteomes" id="UP000027439"/>
    </source>
</evidence>
<evidence type="ECO:0000313" key="2">
    <source>
        <dbReference type="EMBL" id="KDR35062.1"/>
    </source>
</evidence>
<dbReference type="Proteomes" id="UP000027439">
    <property type="component" value="Unassembled WGS sequence"/>
</dbReference>
<keyword evidence="1" id="KW-0732">Signal</keyword>
<feature type="chain" id="PRO_5001667191" description="Lipoprotein" evidence="1">
    <location>
        <begin position="22"/>
        <end position="693"/>
    </location>
</feature>
<dbReference type="PROSITE" id="PS51257">
    <property type="entry name" value="PROKAR_LIPOPROTEIN"/>
    <property type="match status" value="1"/>
</dbReference>
<dbReference type="RefSeq" id="WP_371875873.1">
    <property type="nucleotide sequence ID" value="NZ_BMEG01000010.1"/>
</dbReference>
<dbReference type="Gene3D" id="3.90.1720.10">
    <property type="entry name" value="endopeptidase domain like (from Nostoc punctiforme)"/>
    <property type="match status" value="1"/>
</dbReference>
<feature type="signal peptide" evidence="1">
    <location>
        <begin position="1"/>
        <end position="21"/>
    </location>
</feature>
<organism evidence="2 3">
    <name type="scientific">Caballeronia grimmiae</name>
    <dbReference type="NCBI Taxonomy" id="1071679"/>
    <lineage>
        <taxon>Bacteria</taxon>
        <taxon>Pseudomonadati</taxon>
        <taxon>Pseudomonadota</taxon>
        <taxon>Betaproteobacteria</taxon>
        <taxon>Burkholderiales</taxon>
        <taxon>Burkholderiaceae</taxon>
        <taxon>Caballeronia</taxon>
    </lineage>
</organism>
<dbReference type="AlphaFoldDB" id="A0A069P3N3"/>
<dbReference type="eggNOG" id="ENOG5033DUT">
    <property type="taxonomic scope" value="Bacteria"/>
</dbReference>
<protein>
    <recommendedName>
        <fullName evidence="4">Lipoprotein</fullName>
    </recommendedName>
</protein>
<proteinExistence type="predicted"/>
<sequence>MVKPVQLTAATSAALALFLSACGGSTSPSTSGAVYLGPVANASVSAFAIAPDGSVADTPLATGTTRSDGTFSLLGNLRYPVLIRVTGGAYEEESTGETATMPGEIDAVYLSTPSQMIVSAYSNAVVADARAAGGLTASNVAAAMSRVNAFAGDIDVQQTAPSFVTANAASGSAGVSNGAKMALALGAESQSRTSTGVSIADSTQNIVSQSANGDTLAECNAGAGNPSDDGTIAAPAGANCALSTGVVDFMGNSRNRSGITSLAALKQIIPGRAANITVSSQACHDRIALYSEQRALFTARRDDVQARLGGTLTSDNWASFADAGSWGPRATQYGAIATSSCAADGPTFQRELLMAVENYWVDQNLNYCHHHIPGWVPPASQPSYFNSTLHSSKMTCAPNRQSNGVQTTTPLAKADTKWQGVDCSDFTSWAYNFAGVTHATGNLQTGIGTQACSIGTDPLVSVTDQAGVLLDINQDNIEQLVDHLRPGDLLYITESALPKSAPANVASGFVVSHVVTWTGMRFSDLRNGPEGQYYDPATAGQLGSRLGGDFAKYFKRADGSKTKVDLSQLGTTDMDPWMIIDSHFAGPAYRPFIQKTSKLGADWYVTSLSNVRRIIDADSARSDPDLAPLIITKEATKQGQFSKMVTLSSQQSRDSSAGHKLVYQVSGATGTPTCYRVATKTLDAATASTTAAR</sequence>
<comment type="caution">
    <text evidence="2">The sequence shown here is derived from an EMBL/GenBank/DDBJ whole genome shotgun (WGS) entry which is preliminary data.</text>
</comment>
<evidence type="ECO:0008006" key="4">
    <source>
        <dbReference type="Google" id="ProtNLM"/>
    </source>
</evidence>
<gene>
    <name evidence="2" type="ORF">BG57_32480</name>
</gene>
<reference evidence="2 3" key="1">
    <citation type="submission" date="2014-03" db="EMBL/GenBank/DDBJ databases">
        <title>Draft Genome Sequences of Four Burkholderia Strains.</title>
        <authorList>
            <person name="Liu X.Y."/>
            <person name="Li C.X."/>
            <person name="Xu J.H."/>
        </authorList>
    </citation>
    <scope>NUCLEOTIDE SEQUENCE [LARGE SCALE GENOMIC DNA]</scope>
    <source>
        <strain evidence="2 3">R27</strain>
    </source>
</reference>
<accession>A0A069P3N3</accession>
<dbReference type="EMBL" id="JFHE01000009">
    <property type="protein sequence ID" value="KDR35062.1"/>
    <property type="molecule type" value="Genomic_DNA"/>
</dbReference>